<feature type="domain" description="Xylanolytic transcriptional activator regulatory" evidence="3">
    <location>
        <begin position="143"/>
        <end position="213"/>
    </location>
</feature>
<gene>
    <name evidence="4" type="ORF">LTR09_001165</name>
</gene>
<evidence type="ECO:0000259" key="3">
    <source>
        <dbReference type="SMART" id="SM00906"/>
    </source>
</evidence>
<evidence type="ECO:0000313" key="5">
    <source>
        <dbReference type="Proteomes" id="UP001271007"/>
    </source>
</evidence>
<organism evidence="4 5">
    <name type="scientific">Extremus antarcticus</name>
    <dbReference type="NCBI Taxonomy" id="702011"/>
    <lineage>
        <taxon>Eukaryota</taxon>
        <taxon>Fungi</taxon>
        <taxon>Dikarya</taxon>
        <taxon>Ascomycota</taxon>
        <taxon>Pezizomycotina</taxon>
        <taxon>Dothideomycetes</taxon>
        <taxon>Dothideomycetidae</taxon>
        <taxon>Mycosphaerellales</taxon>
        <taxon>Extremaceae</taxon>
        <taxon>Extremus</taxon>
    </lineage>
</organism>
<feature type="region of interest" description="Disordered" evidence="2">
    <location>
        <begin position="393"/>
        <end position="413"/>
    </location>
</feature>
<dbReference type="Pfam" id="PF04082">
    <property type="entry name" value="Fungal_trans"/>
    <property type="match status" value="1"/>
</dbReference>
<dbReference type="InterPro" id="IPR050797">
    <property type="entry name" value="Carb_Metab_Trans_Reg"/>
</dbReference>
<dbReference type="GO" id="GO:0003677">
    <property type="term" value="F:DNA binding"/>
    <property type="evidence" value="ECO:0007669"/>
    <property type="project" value="InterPro"/>
</dbReference>
<dbReference type="GO" id="GO:0006351">
    <property type="term" value="P:DNA-templated transcription"/>
    <property type="evidence" value="ECO:0007669"/>
    <property type="project" value="InterPro"/>
</dbReference>
<protein>
    <recommendedName>
        <fullName evidence="3">Xylanolytic transcriptional activator regulatory domain-containing protein</fullName>
    </recommendedName>
</protein>
<dbReference type="PANTHER" id="PTHR31668:SF20">
    <property type="entry name" value="ZN(II)2CYS6 TRANSCRIPTION FACTOR (EUROFUNG)"/>
    <property type="match status" value="1"/>
</dbReference>
<comment type="caution">
    <text evidence="4">The sequence shown here is derived from an EMBL/GenBank/DDBJ whole genome shotgun (WGS) entry which is preliminary data.</text>
</comment>
<dbReference type="EMBL" id="JAWDJX010000002">
    <property type="protein sequence ID" value="KAK3058088.1"/>
    <property type="molecule type" value="Genomic_DNA"/>
</dbReference>
<name>A0AAJ0LWR5_9PEZI</name>
<dbReference type="CDD" id="cd12148">
    <property type="entry name" value="fungal_TF_MHR"/>
    <property type="match status" value="1"/>
</dbReference>
<keyword evidence="1" id="KW-0539">Nucleus</keyword>
<keyword evidence="5" id="KW-1185">Reference proteome</keyword>
<proteinExistence type="predicted"/>
<dbReference type="PANTHER" id="PTHR31668">
    <property type="entry name" value="GLUCOSE TRANSPORT TRANSCRIPTION REGULATOR RGT1-RELATED-RELATED"/>
    <property type="match status" value="1"/>
</dbReference>
<accession>A0AAJ0LWR5</accession>
<dbReference type="GO" id="GO:0008270">
    <property type="term" value="F:zinc ion binding"/>
    <property type="evidence" value="ECO:0007669"/>
    <property type="project" value="InterPro"/>
</dbReference>
<dbReference type="AlphaFoldDB" id="A0AAJ0LWR5"/>
<dbReference type="InterPro" id="IPR007219">
    <property type="entry name" value="XnlR_reg_dom"/>
</dbReference>
<evidence type="ECO:0000256" key="1">
    <source>
        <dbReference type="ARBA" id="ARBA00023242"/>
    </source>
</evidence>
<evidence type="ECO:0000313" key="4">
    <source>
        <dbReference type="EMBL" id="KAK3058088.1"/>
    </source>
</evidence>
<dbReference type="Proteomes" id="UP001271007">
    <property type="component" value="Unassembled WGS sequence"/>
</dbReference>
<feature type="compositionally biased region" description="Low complexity" evidence="2">
    <location>
        <begin position="396"/>
        <end position="413"/>
    </location>
</feature>
<reference evidence="4" key="1">
    <citation type="submission" date="2023-04" db="EMBL/GenBank/DDBJ databases">
        <title>Black Yeasts Isolated from many extreme environments.</title>
        <authorList>
            <person name="Coleine C."/>
            <person name="Stajich J.E."/>
            <person name="Selbmann L."/>
        </authorList>
    </citation>
    <scope>NUCLEOTIDE SEQUENCE</scope>
    <source>
        <strain evidence="4">CCFEE 5312</strain>
    </source>
</reference>
<sequence>MSTYLISWLTIFESFQRTVGLLSPELITEYVEFFFTNMYRTMPILHRQNIANTIGQMDDNVEAYCLVASLCGYMLIQPDIDLKPMIFEGLDIQSNTQLGRTLLRGATHVRKFIDYVETPSIWSVTTSFFLFGSYFCLDLQGTAWFHLREATTLALTADMHEESSYKDMDPSKSSSRRRLYWLLFVTERAYALQQHRPLSLHATINLPTLEDSIAEDAALSGFSHLVSLFRPFDDTFVGLWNKTRTECSMEWLSGLQQQLSDALPTYLQGTECQAVDLKVSQKWLATMVWQLSISHGFLSSAATDQSDELPISDRCVPGSSDGNEPVLETGHGDARRWFRPRDYLHQLMSLISNLRGGQQRYMPLLMTKISDTMSDAPGYAFNSIGGSSHDTAVYEQSEQAGSSSASSRFESPPFSALEQQSPLTFGSYQENFDSASAVSSGFAGVMLASTVNEYGELHMASSMHMFSEPLVFCGPNGYDSDG</sequence>
<evidence type="ECO:0000256" key="2">
    <source>
        <dbReference type="SAM" id="MobiDB-lite"/>
    </source>
</evidence>
<dbReference type="SMART" id="SM00906">
    <property type="entry name" value="Fungal_trans"/>
    <property type="match status" value="1"/>
</dbReference>